<organism evidence="2 3">
    <name type="scientific">Fredinandcohnia salidurans</name>
    <dbReference type="NCBI Taxonomy" id="2595041"/>
    <lineage>
        <taxon>Bacteria</taxon>
        <taxon>Bacillati</taxon>
        <taxon>Bacillota</taxon>
        <taxon>Bacilli</taxon>
        <taxon>Bacillales</taxon>
        <taxon>Bacillaceae</taxon>
        <taxon>Fredinandcohnia</taxon>
    </lineage>
</organism>
<gene>
    <name evidence="2" type="ORF">ACFSFW_23075</name>
</gene>
<evidence type="ECO:0000256" key="1">
    <source>
        <dbReference type="SAM" id="Phobius"/>
    </source>
</evidence>
<dbReference type="Proteomes" id="UP001597227">
    <property type="component" value="Unassembled WGS sequence"/>
</dbReference>
<keyword evidence="3" id="KW-1185">Reference proteome</keyword>
<evidence type="ECO:0000313" key="2">
    <source>
        <dbReference type="EMBL" id="MFD1781534.1"/>
    </source>
</evidence>
<sequence>MNYMQLLSSVLSSFSGNKSLKFFKRKRNNRGWIWISILGVAILSLFGNRNSRINQEVQKRFQQAQNSFQNTSELKMNPFEVNYDLAAEIAKEIKPDVKLPTQPQKNE</sequence>
<evidence type="ECO:0000313" key="3">
    <source>
        <dbReference type="Proteomes" id="UP001597227"/>
    </source>
</evidence>
<dbReference type="EMBL" id="JBHUEK010000034">
    <property type="protein sequence ID" value="MFD1781534.1"/>
    <property type="molecule type" value="Genomic_DNA"/>
</dbReference>
<proteinExistence type="predicted"/>
<keyword evidence="1" id="KW-0472">Membrane</keyword>
<comment type="caution">
    <text evidence="2">The sequence shown here is derived from an EMBL/GenBank/DDBJ whole genome shotgun (WGS) entry which is preliminary data.</text>
</comment>
<dbReference type="RefSeq" id="WP_388041875.1">
    <property type="nucleotide sequence ID" value="NZ_JBHUEK010000034.1"/>
</dbReference>
<keyword evidence="1" id="KW-0812">Transmembrane</keyword>
<name>A0ABW4MV03_9BACI</name>
<protein>
    <submittedName>
        <fullName evidence="2">Uncharacterized protein</fullName>
    </submittedName>
</protein>
<accession>A0ABW4MV03</accession>
<feature type="transmembrane region" description="Helical" evidence="1">
    <location>
        <begin position="31"/>
        <end position="48"/>
    </location>
</feature>
<reference evidence="3" key="1">
    <citation type="journal article" date="2019" name="Int. J. Syst. Evol. Microbiol.">
        <title>The Global Catalogue of Microorganisms (GCM) 10K type strain sequencing project: providing services to taxonomists for standard genome sequencing and annotation.</title>
        <authorList>
            <consortium name="The Broad Institute Genomics Platform"/>
            <consortium name="The Broad Institute Genome Sequencing Center for Infectious Disease"/>
            <person name="Wu L."/>
            <person name="Ma J."/>
        </authorList>
    </citation>
    <scope>NUCLEOTIDE SEQUENCE [LARGE SCALE GENOMIC DNA]</scope>
    <source>
        <strain evidence="3">CCUG 15531</strain>
    </source>
</reference>
<keyword evidence="1" id="KW-1133">Transmembrane helix</keyword>